<keyword evidence="5 9" id="KW-0106">Calcium</keyword>
<evidence type="ECO:0000256" key="8">
    <source>
        <dbReference type="ARBA" id="ARBA00023136"/>
    </source>
</evidence>
<dbReference type="Gene3D" id="1.20.1420.30">
    <property type="entry name" value="NCX, central ion-binding region"/>
    <property type="match status" value="1"/>
</dbReference>
<dbReference type="AlphaFoldDB" id="A0A051TUX2"/>
<dbReference type="GO" id="GO:0016020">
    <property type="term" value="C:membrane"/>
    <property type="evidence" value="ECO:0007669"/>
    <property type="project" value="InterPro"/>
</dbReference>
<protein>
    <recommendedName>
        <fullName evidence="9">Ca(2+)/H(+) antiporter</fullName>
    </recommendedName>
</protein>
<name>A0A051TUX2_9MYCO</name>
<dbReference type="InterPro" id="IPR004713">
    <property type="entry name" value="CaH_exchang"/>
</dbReference>
<feature type="domain" description="Sodium/calcium exchanger membrane region" evidence="10">
    <location>
        <begin position="40"/>
        <end position="189"/>
    </location>
</feature>
<dbReference type="NCBIfam" id="TIGR00378">
    <property type="entry name" value="cax"/>
    <property type="match status" value="1"/>
</dbReference>
<keyword evidence="2 9" id="KW-0813">Transport</keyword>
<evidence type="ECO:0000313" key="11">
    <source>
        <dbReference type="EMBL" id="KBZ60777.1"/>
    </source>
</evidence>
<dbReference type="PANTHER" id="PTHR31503">
    <property type="entry name" value="VACUOLAR CALCIUM ION TRANSPORTER"/>
    <property type="match status" value="1"/>
</dbReference>
<gene>
    <name evidence="11" type="ORF">K875_03725</name>
</gene>
<evidence type="ECO:0000256" key="1">
    <source>
        <dbReference type="ARBA" id="ARBA00004127"/>
    </source>
</evidence>
<evidence type="ECO:0000256" key="3">
    <source>
        <dbReference type="ARBA" id="ARBA00022568"/>
    </source>
</evidence>
<keyword evidence="4 9" id="KW-0812">Transmembrane</keyword>
<dbReference type="GO" id="GO:0012505">
    <property type="term" value="C:endomembrane system"/>
    <property type="evidence" value="ECO:0007669"/>
    <property type="project" value="UniProtKB-SubCell"/>
</dbReference>
<feature type="domain" description="Sodium/calcium exchanger membrane region" evidence="10">
    <location>
        <begin position="239"/>
        <end position="383"/>
    </location>
</feature>
<evidence type="ECO:0000259" key="10">
    <source>
        <dbReference type="Pfam" id="PF01699"/>
    </source>
</evidence>
<accession>A0A051TUX2</accession>
<feature type="transmembrane region" description="Helical" evidence="9">
    <location>
        <begin position="337"/>
        <end position="359"/>
    </location>
</feature>
<comment type="caution">
    <text evidence="9">Lacks conserved residue(s) required for the propagation of feature annotation.</text>
</comment>
<dbReference type="InterPro" id="IPR044880">
    <property type="entry name" value="NCX_ion-bd_dom_sf"/>
</dbReference>
<dbReference type="HOGENOM" id="CLU_008721_2_1_11"/>
<keyword evidence="3 9" id="KW-0109">Calcium transport</keyword>
<dbReference type="PANTHER" id="PTHR31503:SF22">
    <property type="entry name" value="VACUOLAR CALCIUM ION TRANSPORTER"/>
    <property type="match status" value="1"/>
</dbReference>
<keyword evidence="7 9" id="KW-0406">Ion transport</keyword>
<evidence type="ECO:0000256" key="6">
    <source>
        <dbReference type="ARBA" id="ARBA00022989"/>
    </source>
</evidence>
<keyword evidence="12" id="KW-1185">Reference proteome</keyword>
<dbReference type="InterPro" id="IPR004837">
    <property type="entry name" value="NaCa_Exmemb"/>
</dbReference>
<keyword evidence="8 9" id="KW-0472">Membrane</keyword>
<dbReference type="EMBL" id="JLXW01000010">
    <property type="protein sequence ID" value="KBZ60777.1"/>
    <property type="molecule type" value="Genomic_DNA"/>
</dbReference>
<feature type="transmembrane region" description="Helical" evidence="9">
    <location>
        <begin position="236"/>
        <end position="261"/>
    </location>
</feature>
<evidence type="ECO:0000256" key="7">
    <source>
        <dbReference type="ARBA" id="ARBA00023065"/>
    </source>
</evidence>
<comment type="similarity">
    <text evidence="9">Belongs to the Ca(2+):cation antiporter (CaCA) (TC 2.A.19) family.</text>
</comment>
<feature type="transmembrane region" description="Helical" evidence="9">
    <location>
        <begin position="142"/>
        <end position="161"/>
    </location>
</feature>
<dbReference type="Proteomes" id="UP000025947">
    <property type="component" value="Unassembled WGS sequence"/>
</dbReference>
<dbReference type="GO" id="GO:0015369">
    <property type="term" value="F:calcium:proton antiporter activity"/>
    <property type="evidence" value="ECO:0007669"/>
    <property type="project" value="UniProtKB-UniRule"/>
</dbReference>
<comment type="function">
    <text evidence="9">Ca(+)/H(+) antiporter that extrudes calcium in exchange for external protons.</text>
</comment>
<evidence type="ECO:0000256" key="9">
    <source>
        <dbReference type="RuleBase" id="RU365028"/>
    </source>
</evidence>
<feature type="transmembrane region" description="Helical" evidence="9">
    <location>
        <begin position="173"/>
        <end position="193"/>
    </location>
</feature>
<reference evidence="11 12" key="1">
    <citation type="submission" date="2014-04" db="EMBL/GenBank/DDBJ databases">
        <title>The Genome Sequence of Mycobacterium tuberculosis TKK-01-0051.</title>
        <authorList>
            <consortium name="The Broad Institute Genomics Platform"/>
            <consortium name="The Broad Institute Genome Sequencing Center for Infectious Disease"/>
            <person name="Earl A.M."/>
            <person name="Cohen K."/>
            <person name="Pym A."/>
            <person name="Bishai W."/>
            <person name="Maharaj K."/>
            <person name="Desjardins C."/>
            <person name="Abeel T."/>
            <person name="Young S."/>
            <person name="Zeng Q."/>
            <person name="Gargeya S."/>
            <person name="Abouelleil A."/>
            <person name="Alvarado L."/>
            <person name="Chapman S.B."/>
            <person name="Gainer-Dewar J."/>
            <person name="Goldberg J."/>
            <person name="Griggs A."/>
            <person name="Gujja S."/>
            <person name="Hansen M."/>
            <person name="Howarth C."/>
            <person name="Imamovic A."/>
            <person name="Larimer J."/>
            <person name="Murphy C."/>
            <person name="Naylor J."/>
            <person name="Pearson M."/>
            <person name="Poon T.W."/>
            <person name="Priest M."/>
            <person name="Roberts A."/>
            <person name="Saif S."/>
            <person name="Shea T."/>
            <person name="Sykes S."/>
            <person name="Wortman J."/>
            <person name="Nusbaum C."/>
            <person name="Birren B."/>
        </authorList>
    </citation>
    <scope>NUCLEOTIDE SEQUENCE [LARGE SCALE GENOMIC DNA]</scope>
    <source>
        <strain evidence="11 12">TKK-01-0051</strain>
    </source>
</reference>
<keyword evidence="6 9" id="KW-1133">Transmembrane helix</keyword>
<sequence>MTTTHPERLPLLTRRDRIMITITAIASMAAGVLYFAHANALLAFTISALALATLASLVGRSVEAVGDRLGPNATGILQTALGNLPELFVILFALKAGLYGVVKATIVGSILSNALLVLGLAFVAGGIKHGRQRFAADDGRTLGLMFTLAVFILAVPSLTAAIHTPAQQHERAVSVVVSIVMLALFALSLPATLGNRAPGSALQAGDKCSRATSPIVASPDSAEAASAATAHGEWPLAMAIGMLALAGIGAAFASEWFVAVLEPAMHAAGINEVFAGLVIVAIAGNAVENFVGIQLAVKNQMDYAVQVVLQSPVQIALTIAPIVCLAAVWLGQPGFDLVFSPLLLASMIMSALVAVLVTFDGESTWFEGAVLVALYVAIATSFWWG</sequence>
<feature type="transmembrane region" description="Helical" evidence="9">
    <location>
        <begin position="106"/>
        <end position="127"/>
    </location>
</feature>
<comment type="subcellular location">
    <subcellularLocation>
        <location evidence="1">Endomembrane system</location>
        <topology evidence="1">Multi-pass membrane protein</topology>
    </subcellularLocation>
</comment>
<evidence type="ECO:0000256" key="2">
    <source>
        <dbReference type="ARBA" id="ARBA00022448"/>
    </source>
</evidence>
<proteinExistence type="inferred from homology"/>
<dbReference type="GO" id="GO:0006874">
    <property type="term" value="P:intracellular calcium ion homeostasis"/>
    <property type="evidence" value="ECO:0007669"/>
    <property type="project" value="TreeGrafter"/>
</dbReference>
<keyword evidence="9" id="KW-0050">Antiport</keyword>
<evidence type="ECO:0000256" key="4">
    <source>
        <dbReference type="ARBA" id="ARBA00022692"/>
    </source>
</evidence>
<feature type="transmembrane region" description="Helical" evidence="9">
    <location>
        <begin position="309"/>
        <end position="330"/>
    </location>
</feature>
<feature type="transmembrane region" description="Helical" evidence="9">
    <location>
        <begin position="365"/>
        <end position="384"/>
    </location>
</feature>
<dbReference type="InterPro" id="IPR004798">
    <property type="entry name" value="CAX-like"/>
</dbReference>
<feature type="transmembrane region" description="Helical" evidence="9">
    <location>
        <begin position="74"/>
        <end position="94"/>
    </location>
</feature>
<evidence type="ECO:0000256" key="5">
    <source>
        <dbReference type="ARBA" id="ARBA00022837"/>
    </source>
</evidence>
<comment type="caution">
    <text evidence="11">The sequence shown here is derived from an EMBL/GenBank/DDBJ whole genome shotgun (WGS) entry which is preliminary data.</text>
</comment>
<dbReference type="PATRIC" id="fig|1324261.3.peg.3768"/>
<feature type="transmembrane region" description="Helical" evidence="9">
    <location>
        <begin position="273"/>
        <end position="297"/>
    </location>
</feature>
<dbReference type="Pfam" id="PF01699">
    <property type="entry name" value="Na_Ca_ex"/>
    <property type="match status" value="2"/>
</dbReference>
<evidence type="ECO:0000313" key="12">
    <source>
        <dbReference type="Proteomes" id="UP000025947"/>
    </source>
</evidence>
<organism evidence="11 12">
    <name type="scientific">Mycobacterium [tuberculosis] TKK-01-0051</name>
    <dbReference type="NCBI Taxonomy" id="1324261"/>
    <lineage>
        <taxon>Bacteria</taxon>
        <taxon>Bacillati</taxon>
        <taxon>Actinomycetota</taxon>
        <taxon>Actinomycetes</taxon>
        <taxon>Mycobacteriales</taxon>
        <taxon>Mycobacteriaceae</taxon>
        <taxon>Mycobacterium</taxon>
        <taxon>Mycobacterium avium complex (MAC)</taxon>
    </lineage>
</organism>
<feature type="transmembrane region" description="Helical" evidence="9">
    <location>
        <begin position="18"/>
        <end position="36"/>
    </location>
</feature>